<organism evidence="9 10">
    <name type="scientific">Boseongicola aestuarii</name>
    <dbReference type="NCBI Taxonomy" id="1470561"/>
    <lineage>
        <taxon>Bacteria</taxon>
        <taxon>Pseudomonadati</taxon>
        <taxon>Pseudomonadota</taxon>
        <taxon>Alphaproteobacteria</taxon>
        <taxon>Rhodobacterales</taxon>
        <taxon>Paracoccaceae</taxon>
        <taxon>Boseongicola</taxon>
    </lineage>
</organism>
<dbReference type="AlphaFoldDB" id="A0A238J4E2"/>
<gene>
    <name evidence="9" type="ORF">BOA8489_03316</name>
</gene>
<evidence type="ECO:0000313" key="10">
    <source>
        <dbReference type="Proteomes" id="UP000201838"/>
    </source>
</evidence>
<evidence type="ECO:0000313" key="9">
    <source>
        <dbReference type="EMBL" id="SMX25181.1"/>
    </source>
</evidence>
<feature type="transmembrane region" description="Helical" evidence="8">
    <location>
        <begin position="149"/>
        <end position="168"/>
    </location>
</feature>
<evidence type="ECO:0000256" key="5">
    <source>
        <dbReference type="ARBA" id="ARBA00022692"/>
    </source>
</evidence>
<sequence length="620" mass="67307">MTPTQTRTILLYGLSLVLLAMPFFASTGFFIIDEVVYVLSVQAFHAGQDLFVDNGYLGHPSEDAAMLGLLVPTENGLAPQYPAGLAVLGSVFFEVLGARGLLLINALAAVGTLFVTHMLALRFFQSVAVANLAVALWAVFSFMPEYAVGFWPHMVSIFSVLSAFYLFLRAIDEERPFLWAAASGLVLGAGLLFRVDGILLLSTIALVTVLYAQKPLVVFAGGLVGLAPVFAVMAWINSLKFGTLNPISYGHTAGSAVDPVKYISFAVIAGLATLGIWAIRVRGTVPEAVMRAPKSVAFVMVLAVAALVMLVPQLERVARIIVHGVYVLVIDARWINDPRPGAWTGADNTMFLWGMTKKALGQSLPWLGVLVALFILPTAKRRKSIVIVVLFVVLWSLPFILRVWHGGLGSNMRYFLPTVPLLSALCAWIILEIFERLETPARPLLVGAAITLAGTQTWTLFRESGTAGVQQVLSTYVLYAVVILTGIGVLFVRLRFLAGVAVGLGLAMSLANSLLDQRAAQARRGATYERAEVFAQMAGPILVYSAPESAVLANRKTDLISSIVPFDHDFADRDFVASALADGRRSFVPEVEYFQFSPWFEALSPTPQDVPERFLEIVQR</sequence>
<comment type="subcellular location">
    <subcellularLocation>
        <location evidence="1">Cell membrane</location>
        <topology evidence="1">Multi-pass membrane protein</topology>
    </subcellularLocation>
</comment>
<keyword evidence="5 8" id="KW-0812">Transmembrane</keyword>
<proteinExistence type="predicted"/>
<keyword evidence="7 8" id="KW-0472">Membrane</keyword>
<evidence type="ECO:0000256" key="7">
    <source>
        <dbReference type="ARBA" id="ARBA00023136"/>
    </source>
</evidence>
<accession>A0A238J4E2</accession>
<keyword evidence="4" id="KW-0808">Transferase</keyword>
<name>A0A238J4E2_9RHOB</name>
<feature type="transmembrane region" description="Helical" evidence="8">
    <location>
        <begin position="385"/>
        <end position="402"/>
    </location>
</feature>
<feature type="transmembrane region" description="Helical" evidence="8">
    <location>
        <begin position="359"/>
        <end position="379"/>
    </location>
</feature>
<dbReference type="Proteomes" id="UP000201838">
    <property type="component" value="Unassembled WGS sequence"/>
</dbReference>
<dbReference type="PANTHER" id="PTHR33908:SF11">
    <property type="entry name" value="MEMBRANE PROTEIN"/>
    <property type="match status" value="1"/>
</dbReference>
<feature type="transmembrane region" description="Helical" evidence="8">
    <location>
        <begin position="292"/>
        <end position="311"/>
    </location>
</feature>
<evidence type="ECO:0008006" key="11">
    <source>
        <dbReference type="Google" id="ProtNLM"/>
    </source>
</evidence>
<feature type="transmembrane region" description="Helical" evidence="8">
    <location>
        <begin position="9"/>
        <end position="32"/>
    </location>
</feature>
<feature type="transmembrane region" description="Helical" evidence="8">
    <location>
        <begin position="216"/>
        <end position="239"/>
    </location>
</feature>
<dbReference type="GO" id="GO:0016763">
    <property type="term" value="F:pentosyltransferase activity"/>
    <property type="evidence" value="ECO:0007669"/>
    <property type="project" value="TreeGrafter"/>
</dbReference>
<dbReference type="PANTHER" id="PTHR33908">
    <property type="entry name" value="MANNOSYLTRANSFERASE YKCB-RELATED"/>
    <property type="match status" value="1"/>
</dbReference>
<feature type="transmembrane region" description="Helical" evidence="8">
    <location>
        <begin position="260"/>
        <end position="280"/>
    </location>
</feature>
<evidence type="ECO:0000256" key="8">
    <source>
        <dbReference type="SAM" id="Phobius"/>
    </source>
</evidence>
<keyword evidence="6 8" id="KW-1133">Transmembrane helix</keyword>
<keyword evidence="10" id="KW-1185">Reference proteome</keyword>
<feature type="transmembrane region" description="Helical" evidence="8">
    <location>
        <begin position="414"/>
        <end position="431"/>
    </location>
</feature>
<protein>
    <recommendedName>
        <fullName evidence="11">Glycosyltransferase RgtA/B/C/D-like domain-containing protein</fullName>
    </recommendedName>
</protein>
<evidence type="ECO:0000256" key="2">
    <source>
        <dbReference type="ARBA" id="ARBA00022475"/>
    </source>
</evidence>
<keyword evidence="3" id="KW-0328">Glycosyltransferase</keyword>
<feature type="transmembrane region" description="Helical" evidence="8">
    <location>
        <begin position="473"/>
        <end position="491"/>
    </location>
</feature>
<dbReference type="RefSeq" id="WP_141138315.1">
    <property type="nucleotide sequence ID" value="NZ_FXXQ01000013.1"/>
</dbReference>
<evidence type="ECO:0000256" key="6">
    <source>
        <dbReference type="ARBA" id="ARBA00022989"/>
    </source>
</evidence>
<dbReference type="InterPro" id="IPR050297">
    <property type="entry name" value="LipidA_mod_glycosyltrf_83"/>
</dbReference>
<evidence type="ECO:0000256" key="3">
    <source>
        <dbReference type="ARBA" id="ARBA00022676"/>
    </source>
</evidence>
<dbReference type="GO" id="GO:0005886">
    <property type="term" value="C:plasma membrane"/>
    <property type="evidence" value="ECO:0007669"/>
    <property type="project" value="UniProtKB-SubCell"/>
</dbReference>
<feature type="transmembrane region" description="Helical" evidence="8">
    <location>
        <begin position="177"/>
        <end position="210"/>
    </location>
</feature>
<keyword evidence="2" id="KW-1003">Cell membrane</keyword>
<feature type="transmembrane region" description="Helical" evidence="8">
    <location>
        <begin position="497"/>
        <end position="515"/>
    </location>
</feature>
<evidence type="ECO:0000256" key="4">
    <source>
        <dbReference type="ARBA" id="ARBA00022679"/>
    </source>
</evidence>
<dbReference type="GO" id="GO:0009103">
    <property type="term" value="P:lipopolysaccharide biosynthetic process"/>
    <property type="evidence" value="ECO:0007669"/>
    <property type="project" value="UniProtKB-ARBA"/>
</dbReference>
<dbReference type="EMBL" id="FXXQ01000013">
    <property type="protein sequence ID" value="SMX25181.1"/>
    <property type="molecule type" value="Genomic_DNA"/>
</dbReference>
<reference evidence="9 10" key="1">
    <citation type="submission" date="2017-05" db="EMBL/GenBank/DDBJ databases">
        <authorList>
            <person name="Song R."/>
            <person name="Chenine A.L."/>
            <person name="Ruprecht R.M."/>
        </authorList>
    </citation>
    <scope>NUCLEOTIDE SEQUENCE [LARGE SCALE GENOMIC DNA]</scope>
    <source>
        <strain evidence="9 10">CECT 8489</strain>
    </source>
</reference>
<dbReference type="OrthoDB" id="7419894at2"/>
<feature type="transmembrane region" description="Helical" evidence="8">
    <location>
        <begin position="123"/>
        <end position="143"/>
    </location>
</feature>
<feature type="transmembrane region" description="Helical" evidence="8">
    <location>
        <begin position="96"/>
        <end position="116"/>
    </location>
</feature>
<evidence type="ECO:0000256" key="1">
    <source>
        <dbReference type="ARBA" id="ARBA00004651"/>
    </source>
</evidence>